<dbReference type="EMBL" id="BDGG01000010">
    <property type="protein sequence ID" value="GAV04054.1"/>
    <property type="molecule type" value="Genomic_DNA"/>
</dbReference>
<protein>
    <submittedName>
        <fullName evidence="4">Uncharacterized protein</fullName>
    </submittedName>
</protein>
<feature type="coiled-coil region" evidence="1">
    <location>
        <begin position="353"/>
        <end position="477"/>
    </location>
</feature>
<dbReference type="SUPFAM" id="SSF57997">
    <property type="entry name" value="Tropomyosin"/>
    <property type="match status" value="1"/>
</dbReference>
<feature type="region of interest" description="Disordered" evidence="2">
    <location>
        <begin position="285"/>
        <end position="321"/>
    </location>
</feature>
<evidence type="ECO:0000256" key="1">
    <source>
        <dbReference type="SAM" id="Coils"/>
    </source>
</evidence>
<dbReference type="Gene3D" id="1.10.287.1490">
    <property type="match status" value="1"/>
</dbReference>
<comment type="caution">
    <text evidence="4">The sequence shown here is derived from an EMBL/GenBank/DDBJ whole genome shotgun (WGS) entry which is preliminary data.</text>
</comment>
<evidence type="ECO:0000313" key="5">
    <source>
        <dbReference type="Proteomes" id="UP000186922"/>
    </source>
</evidence>
<keyword evidence="5" id="KW-1185">Reference proteome</keyword>
<keyword evidence="3" id="KW-0812">Transmembrane</keyword>
<dbReference type="AlphaFoldDB" id="A0A1D1VYG7"/>
<feature type="region of interest" description="Disordered" evidence="2">
    <location>
        <begin position="215"/>
        <end position="256"/>
    </location>
</feature>
<keyword evidence="3" id="KW-1133">Transmembrane helix</keyword>
<accession>A0A1D1VYG7</accession>
<keyword evidence="3" id="KW-0472">Membrane</keyword>
<evidence type="ECO:0000313" key="4">
    <source>
        <dbReference type="EMBL" id="GAV04054.1"/>
    </source>
</evidence>
<feature type="compositionally biased region" description="Basic and acidic residues" evidence="2">
    <location>
        <begin position="293"/>
        <end position="314"/>
    </location>
</feature>
<sequence length="504" mass="57153">MGRYSLGELPPSPPEIKAKPRLSLMNATMLMDACSCPSRLTEWFKIFCEHPHTWLMIRILAIIKLVFYFDVVAVFLLMDVVRTVLFANERRVDVKDNPKDVTVGDLSTVMDGFIQTAEGDSQTDNVEISVEKHDPEECSEVILPEKEVAETEMQTEEVTKVFPSLEDVSVQTIDEDKPPSPEVTDCGVQTDTERISAKETADVESETVVVETMTIETQTDEQEMAPESPQRETKDSDFQTEMEIVPTKEGVDCRTQKKMVEGSIPTADADNQTDDVVFSVEKRLADVDTQTEEEQKPPEGSEAKPEKTQVERPEQASVSVQTDSEFQPIPAFIDRLYSIYTEKNKGDSRRVDFDVNEALNEELKDKQADLERKIVEIEDLKSKLTELDNLENELTNTKERVVALEQEKDELKDKLVETQAELTKMETVVDSSLNEYGLMEERLAAIEREAEVKENRIEDLCEEIAEWKERCAKMTMSVQSSNASFHSSFYPDASSKTDVNLIEI</sequence>
<reference evidence="4 5" key="1">
    <citation type="journal article" date="2016" name="Nat. Commun.">
        <title>Extremotolerant tardigrade genome and improved radiotolerance of human cultured cells by tardigrade-unique protein.</title>
        <authorList>
            <person name="Hashimoto T."/>
            <person name="Horikawa D.D."/>
            <person name="Saito Y."/>
            <person name="Kuwahara H."/>
            <person name="Kozuka-Hata H."/>
            <person name="Shin-I T."/>
            <person name="Minakuchi Y."/>
            <person name="Ohishi K."/>
            <person name="Motoyama A."/>
            <person name="Aizu T."/>
            <person name="Enomoto A."/>
            <person name="Kondo K."/>
            <person name="Tanaka S."/>
            <person name="Hara Y."/>
            <person name="Koshikawa S."/>
            <person name="Sagara H."/>
            <person name="Miura T."/>
            <person name="Yokobori S."/>
            <person name="Miyagawa K."/>
            <person name="Suzuki Y."/>
            <person name="Kubo T."/>
            <person name="Oyama M."/>
            <person name="Kohara Y."/>
            <person name="Fujiyama A."/>
            <person name="Arakawa K."/>
            <person name="Katayama T."/>
            <person name="Toyoda A."/>
            <person name="Kunieda T."/>
        </authorList>
    </citation>
    <scope>NUCLEOTIDE SEQUENCE [LARGE SCALE GENOMIC DNA]</scope>
    <source>
        <strain evidence="4 5">YOKOZUNA-1</strain>
    </source>
</reference>
<organism evidence="4 5">
    <name type="scientific">Ramazzottius varieornatus</name>
    <name type="common">Water bear</name>
    <name type="synonym">Tardigrade</name>
    <dbReference type="NCBI Taxonomy" id="947166"/>
    <lineage>
        <taxon>Eukaryota</taxon>
        <taxon>Metazoa</taxon>
        <taxon>Ecdysozoa</taxon>
        <taxon>Tardigrada</taxon>
        <taxon>Eutardigrada</taxon>
        <taxon>Parachela</taxon>
        <taxon>Hypsibioidea</taxon>
        <taxon>Ramazzottiidae</taxon>
        <taxon>Ramazzottius</taxon>
    </lineage>
</organism>
<gene>
    <name evidence="4" type="primary">RvY_14393-1</name>
    <name evidence="4" type="synonym">RvY_14393.1</name>
    <name evidence="4" type="ORF">RvY_14393</name>
</gene>
<evidence type="ECO:0000256" key="2">
    <source>
        <dbReference type="SAM" id="MobiDB-lite"/>
    </source>
</evidence>
<evidence type="ECO:0000256" key="3">
    <source>
        <dbReference type="SAM" id="Phobius"/>
    </source>
</evidence>
<proteinExistence type="predicted"/>
<keyword evidence="1" id="KW-0175">Coiled coil</keyword>
<feature type="transmembrane region" description="Helical" evidence="3">
    <location>
        <begin position="55"/>
        <end position="78"/>
    </location>
</feature>
<dbReference type="Proteomes" id="UP000186922">
    <property type="component" value="Unassembled WGS sequence"/>
</dbReference>
<name>A0A1D1VYG7_RAMVA</name>